<evidence type="ECO:0000256" key="4">
    <source>
        <dbReference type="ARBA" id="ARBA00023163"/>
    </source>
</evidence>
<evidence type="ECO:0000256" key="3">
    <source>
        <dbReference type="ARBA" id="ARBA00023015"/>
    </source>
</evidence>
<reference evidence="6 7" key="1">
    <citation type="submission" date="2012-01" db="EMBL/GenBank/DDBJ databases">
        <title>Complete sequence of Desulfotomaculum gibsoniae DSM 7213.</title>
        <authorList>
            <consortium name="US DOE Joint Genome Institute"/>
            <person name="Lucas S."/>
            <person name="Han J."/>
            <person name="Lapidus A."/>
            <person name="Cheng J.-F."/>
            <person name="Goodwin L."/>
            <person name="Pitluck S."/>
            <person name="Peters L."/>
            <person name="Ovchinnikova G."/>
            <person name="Teshima H."/>
            <person name="Detter J.C."/>
            <person name="Han C."/>
            <person name="Tapia R."/>
            <person name="Land M."/>
            <person name="Hauser L."/>
            <person name="Kyrpides N."/>
            <person name="Ivanova N."/>
            <person name="Pagani I."/>
            <person name="Parshina S."/>
            <person name="Plugge C."/>
            <person name="Muyzer G."/>
            <person name="Kuever J."/>
            <person name="Ivanova A."/>
            <person name="Nazina T."/>
            <person name="Klenk H.-P."/>
            <person name="Brambilla E."/>
            <person name="Spring S."/>
            <person name="Stams A.F."/>
            <person name="Woyke T."/>
        </authorList>
    </citation>
    <scope>NUCLEOTIDE SEQUENCE [LARGE SCALE GENOMIC DNA]</scope>
    <source>
        <strain evidence="6 7">DSM 7213</strain>
    </source>
</reference>
<dbReference type="CDD" id="cd00130">
    <property type="entry name" value="PAS"/>
    <property type="match status" value="1"/>
</dbReference>
<dbReference type="SUPFAM" id="SSF55785">
    <property type="entry name" value="PYP-like sensor domain (PAS domain)"/>
    <property type="match status" value="2"/>
</dbReference>
<evidence type="ECO:0000256" key="1">
    <source>
        <dbReference type="ARBA" id="ARBA00022741"/>
    </source>
</evidence>
<dbReference type="Pfam" id="PF13426">
    <property type="entry name" value="PAS_9"/>
    <property type="match status" value="1"/>
</dbReference>
<dbReference type="NCBIfam" id="TIGR00229">
    <property type="entry name" value="sensory_box"/>
    <property type="match status" value="1"/>
</dbReference>
<dbReference type="RefSeq" id="WP_006523677.1">
    <property type="nucleotide sequence ID" value="NC_021184.1"/>
</dbReference>
<dbReference type="InterPro" id="IPR009057">
    <property type="entry name" value="Homeodomain-like_sf"/>
</dbReference>
<accession>R4KG65</accession>
<dbReference type="InterPro" id="IPR002197">
    <property type="entry name" value="HTH_Fis"/>
</dbReference>
<dbReference type="Pfam" id="PF02954">
    <property type="entry name" value="HTH_8"/>
    <property type="match status" value="1"/>
</dbReference>
<dbReference type="EMBL" id="CP003273">
    <property type="protein sequence ID" value="AGL00662.1"/>
    <property type="molecule type" value="Genomic_DNA"/>
</dbReference>
<proteinExistence type="predicted"/>
<dbReference type="Pfam" id="PF08448">
    <property type="entry name" value="PAS_4"/>
    <property type="match status" value="1"/>
</dbReference>
<dbReference type="CDD" id="cd00009">
    <property type="entry name" value="AAA"/>
    <property type="match status" value="1"/>
</dbReference>
<dbReference type="FunFam" id="3.40.50.300:FF:000006">
    <property type="entry name" value="DNA-binding transcriptional regulator NtrC"/>
    <property type="match status" value="1"/>
</dbReference>
<evidence type="ECO:0000256" key="2">
    <source>
        <dbReference type="ARBA" id="ARBA00022840"/>
    </source>
</evidence>
<keyword evidence="2" id="KW-0067">ATP-binding</keyword>
<dbReference type="PROSITE" id="PS00675">
    <property type="entry name" value="SIGMA54_INTERACT_1"/>
    <property type="match status" value="1"/>
</dbReference>
<dbReference type="Gene3D" id="1.10.10.60">
    <property type="entry name" value="Homeodomain-like"/>
    <property type="match status" value="1"/>
</dbReference>
<dbReference type="eggNOG" id="COG3829">
    <property type="taxonomic scope" value="Bacteria"/>
</dbReference>
<dbReference type="InterPro" id="IPR002078">
    <property type="entry name" value="Sigma_54_int"/>
</dbReference>
<keyword evidence="1" id="KW-0547">Nucleotide-binding</keyword>
<dbReference type="InterPro" id="IPR000014">
    <property type="entry name" value="PAS"/>
</dbReference>
<dbReference type="InterPro" id="IPR058031">
    <property type="entry name" value="AAA_lid_NorR"/>
</dbReference>
<evidence type="ECO:0000313" key="7">
    <source>
        <dbReference type="Proteomes" id="UP000013520"/>
    </source>
</evidence>
<dbReference type="SUPFAM" id="SSF46689">
    <property type="entry name" value="Homeodomain-like"/>
    <property type="match status" value="1"/>
</dbReference>
<dbReference type="Gene3D" id="3.40.50.300">
    <property type="entry name" value="P-loop containing nucleotide triphosphate hydrolases"/>
    <property type="match status" value="1"/>
</dbReference>
<organism evidence="6 7">
    <name type="scientific">Desulfoscipio gibsoniae DSM 7213</name>
    <dbReference type="NCBI Taxonomy" id="767817"/>
    <lineage>
        <taxon>Bacteria</taxon>
        <taxon>Bacillati</taxon>
        <taxon>Bacillota</taxon>
        <taxon>Clostridia</taxon>
        <taxon>Eubacteriales</taxon>
        <taxon>Desulfallaceae</taxon>
        <taxon>Desulfoscipio</taxon>
    </lineage>
</organism>
<feature type="domain" description="Sigma-54 factor interaction" evidence="5">
    <location>
        <begin position="267"/>
        <end position="495"/>
    </location>
</feature>
<dbReference type="OrthoDB" id="9803970at2"/>
<dbReference type="InterPro" id="IPR027417">
    <property type="entry name" value="P-loop_NTPase"/>
</dbReference>
<dbReference type="Pfam" id="PF00158">
    <property type="entry name" value="Sigma54_activat"/>
    <property type="match status" value="1"/>
</dbReference>
<dbReference type="InterPro" id="IPR013656">
    <property type="entry name" value="PAS_4"/>
</dbReference>
<dbReference type="HOGENOM" id="CLU_000445_8_1_9"/>
<dbReference type="KEGG" id="dgi:Desgi_1138"/>
<keyword evidence="3" id="KW-0805">Transcription regulation</keyword>
<dbReference type="GO" id="GO:0005524">
    <property type="term" value="F:ATP binding"/>
    <property type="evidence" value="ECO:0007669"/>
    <property type="project" value="UniProtKB-KW"/>
</dbReference>
<dbReference type="PANTHER" id="PTHR32071">
    <property type="entry name" value="TRANSCRIPTIONAL REGULATORY PROTEIN"/>
    <property type="match status" value="1"/>
</dbReference>
<evidence type="ECO:0000313" key="6">
    <source>
        <dbReference type="EMBL" id="AGL00662.1"/>
    </source>
</evidence>
<gene>
    <name evidence="6" type="ORF">Desgi_1138</name>
</gene>
<dbReference type="InterPro" id="IPR035965">
    <property type="entry name" value="PAS-like_dom_sf"/>
</dbReference>
<dbReference type="Proteomes" id="UP000013520">
    <property type="component" value="Chromosome"/>
</dbReference>
<protein>
    <submittedName>
        <fullName evidence="6">PAS domain S-box</fullName>
    </submittedName>
</protein>
<dbReference type="InterPro" id="IPR025662">
    <property type="entry name" value="Sigma_54_int_dom_ATP-bd_1"/>
</dbReference>
<dbReference type="AlphaFoldDB" id="R4KG65"/>
<keyword evidence="7" id="KW-1185">Reference proteome</keyword>
<dbReference type="Gene3D" id="3.30.450.20">
    <property type="entry name" value="PAS domain"/>
    <property type="match status" value="2"/>
</dbReference>
<sequence>MTQVSKQPARKRQILLSPKLERFLKKKLSVAVSIIDEDMELIWCNDMFRTWFGPINKFRSGCYKIHHGAESPPKGCPAVKTFLHGKVEYYIKKAFTRDGEIKDYRFTTVPIWDRYGAVAHVLEIVEPVNCSRTVEEAISSQYAEMGSAGNGTNLAIFCLDRYGTITSTNPEHLRLAQASKEKVIGLNWLDVPKSMELGLTQYLNRGLQGEPFELFNFRYSTYRGDKEIYMNIKGIPLNKTDGSLAGLLCIAEDVTAKIKILSSDNVIIGNSAKIKQVIEVIKRIAPYPYPVIIEGESGTGKELVAQEIHNNSTRTGKPFVAINAAAFQDNLLESELFGYAKGAFTGAEHEKRGLFEIANNSTFFIDEIGEMSLAMQSKLLRILETGSFRRLGDTKEIRVNIRIIAATNRNLENEVMQRKFRKDLYYRLNVFKISLPPLRDRLEDIPLLANYFLNRENMLTDNKKYFTPLALLGLQKYDWPGNVRELANIVKSLLVLSEKESIDIIDMPLPIPKDIPTGSVLKEKTLAEVVAKAEENYIIETLNKYEGNKIKVAEILGISVRSLYRKILNYNIELE</sequence>
<dbReference type="PRINTS" id="PR01590">
    <property type="entry name" value="HTHFIS"/>
</dbReference>
<dbReference type="GO" id="GO:0006355">
    <property type="term" value="P:regulation of DNA-templated transcription"/>
    <property type="evidence" value="ECO:0007669"/>
    <property type="project" value="InterPro"/>
</dbReference>
<keyword evidence="4" id="KW-0804">Transcription</keyword>
<dbReference type="InterPro" id="IPR003593">
    <property type="entry name" value="AAA+_ATPase"/>
</dbReference>
<dbReference type="PROSITE" id="PS50045">
    <property type="entry name" value="SIGMA54_INTERACT_4"/>
    <property type="match status" value="1"/>
</dbReference>
<dbReference type="Pfam" id="PF25601">
    <property type="entry name" value="AAA_lid_14"/>
    <property type="match status" value="1"/>
</dbReference>
<evidence type="ECO:0000259" key="5">
    <source>
        <dbReference type="PROSITE" id="PS50045"/>
    </source>
</evidence>
<dbReference type="InterPro" id="IPR025944">
    <property type="entry name" value="Sigma_54_int_dom_CS"/>
</dbReference>
<dbReference type="PROSITE" id="PS00688">
    <property type="entry name" value="SIGMA54_INTERACT_3"/>
    <property type="match status" value="1"/>
</dbReference>
<dbReference type="Gene3D" id="1.10.8.60">
    <property type="match status" value="1"/>
</dbReference>
<dbReference type="SUPFAM" id="SSF52540">
    <property type="entry name" value="P-loop containing nucleoside triphosphate hydrolases"/>
    <property type="match status" value="1"/>
</dbReference>
<name>R4KG65_9FIRM</name>
<dbReference type="GO" id="GO:0043565">
    <property type="term" value="F:sequence-specific DNA binding"/>
    <property type="evidence" value="ECO:0007669"/>
    <property type="project" value="InterPro"/>
</dbReference>
<dbReference type="SMART" id="SM00382">
    <property type="entry name" value="AAA"/>
    <property type="match status" value="1"/>
</dbReference>